<dbReference type="InterPro" id="IPR029058">
    <property type="entry name" value="AB_hydrolase_fold"/>
</dbReference>
<sequence>MKQSSQRLGAGRYIDAAAAPADTVTAVHELATHDGAKVTGVLRVVPGARTVVALMHPRQDLTHHVLVPELLAAGVAVWTQGTRATNNDIALVHEQALLDVAAGQVFLREQGFTSIVTLGHSGGGTLFAFYHQQAGKLAGERIAVTPGGRPIDLAGAEMPVPDGAIFLAPHPGQGALMLRLIDPSVTDEADPLSVDPDLNPFAAANGFADPPASSQYPAEFVSRYRAAQRARIDRIDAVARERIAEADAARRRFKAGGDPADRRAALVPRVLTVYRTDADLRFVDLALDPNDRPYGSLFGRRPDLTDYGLVGFGRFSTPEAWLSTWSATHTNADFLRCAPGVTVPTLFVELTGDQACFPADAQAMVGALGASDTTFRRVRGTHFGGAIEDGERTGAQAAAVEIDHWLDRLR</sequence>
<reference evidence="1" key="1">
    <citation type="submission" date="2021-07" db="EMBL/GenBank/DDBJ databases">
        <title>Candidatus Kaistella beijingensis sp. nov. isolated from a municipal wastewater treatment plant is involved in sludge foaming.</title>
        <authorList>
            <person name="Song Y."/>
            <person name="Liu S.-J."/>
        </authorList>
    </citation>
    <scope>NUCLEOTIDE SEQUENCE</scope>
    <source>
        <strain evidence="1">DSM 43998</strain>
    </source>
</reference>
<keyword evidence="2" id="KW-1185">Reference proteome</keyword>
<gene>
    <name evidence="1" type="ORF">KV203_16670</name>
</gene>
<dbReference type="SUPFAM" id="SSF53474">
    <property type="entry name" value="alpha/beta-Hydrolases"/>
    <property type="match status" value="1"/>
</dbReference>
<accession>A0ABX8SCM3</accession>
<name>A0ABX8SCM3_9ACTN</name>
<evidence type="ECO:0000313" key="2">
    <source>
        <dbReference type="Proteomes" id="UP000887023"/>
    </source>
</evidence>
<dbReference type="Proteomes" id="UP000887023">
    <property type="component" value="Chromosome"/>
</dbReference>
<evidence type="ECO:0000313" key="1">
    <source>
        <dbReference type="EMBL" id="QXQ13441.1"/>
    </source>
</evidence>
<dbReference type="Gene3D" id="3.40.50.1820">
    <property type="entry name" value="alpha/beta hydrolase"/>
    <property type="match status" value="1"/>
</dbReference>
<organism evidence="1 2">
    <name type="scientific">Skermania pinensis</name>
    <dbReference type="NCBI Taxonomy" id="39122"/>
    <lineage>
        <taxon>Bacteria</taxon>
        <taxon>Bacillati</taxon>
        <taxon>Actinomycetota</taxon>
        <taxon>Actinomycetes</taxon>
        <taxon>Mycobacteriales</taxon>
        <taxon>Gordoniaceae</taxon>
        <taxon>Skermania</taxon>
    </lineage>
</organism>
<protein>
    <submittedName>
        <fullName evidence="1">Alpha/beta hydrolase</fullName>
    </submittedName>
</protein>
<dbReference type="GO" id="GO:0016787">
    <property type="term" value="F:hydrolase activity"/>
    <property type="evidence" value="ECO:0007669"/>
    <property type="project" value="UniProtKB-KW"/>
</dbReference>
<dbReference type="EMBL" id="CP079105">
    <property type="protein sequence ID" value="QXQ13441.1"/>
    <property type="molecule type" value="Genomic_DNA"/>
</dbReference>
<proteinExistence type="predicted"/>
<keyword evidence="1" id="KW-0378">Hydrolase</keyword>
<dbReference type="RefSeq" id="WP_066473997.1">
    <property type="nucleotide sequence ID" value="NZ_CBCRUZ010000007.1"/>
</dbReference>